<accession>A0A2I2L3C2</accession>
<dbReference type="KEGG" id="vg:35381876"/>
<dbReference type="GeneID" id="35381876"/>
<name>A0A2I2L3C2_9VIRU</name>
<gene>
    <name evidence="1" type="ORF">ORPV_122</name>
</gene>
<protein>
    <submittedName>
        <fullName evidence="1">Methylpurine-DNA glycosylase</fullName>
    </submittedName>
</protein>
<keyword evidence="2" id="KW-1185">Reference proteome</keyword>
<sequence length="252" mass="28743">MNFDQLSDVLLNKSLLVCAGKKYRLLEIEFYYKSKEHNDESIHGHPLQYISGNWYFHRTSATESSGYRGGTYKGLDITFGSDGNPGGILLRAMQSIENGEIIEGPCLLVDRILSDTMSSNIEELVKKIDLRVGILDNLYILREELPYKDIYKAPRIGLRMISPTYTMLEYRYISEPKLKKGKATLISSLYCLGHNIDKIGQLTGSTKKKIEEIIGTFNDGYNNSNIHDYIGKKLENKDIHRCYGCYKKFVGK</sequence>
<reference evidence="1" key="1">
    <citation type="submission" date="2017-08" db="EMBL/GenBank/DDBJ databases">
        <authorList>
            <consortium name="Urmite Genomes"/>
        </authorList>
    </citation>
    <scope>NUCLEOTIDE SEQUENCE [LARGE SCALE GENOMIC DNA]</scope>
    <source>
        <strain evidence="1">IHUMI-LCC2</strain>
    </source>
</reference>
<dbReference type="Proteomes" id="UP000236316">
    <property type="component" value="Segment"/>
</dbReference>
<dbReference type="OrthoDB" id="14638at10239"/>
<dbReference type="EMBL" id="LT906555">
    <property type="protein sequence ID" value="SNW62026.1"/>
    <property type="molecule type" value="Genomic_DNA"/>
</dbReference>
<proteinExistence type="predicted"/>
<evidence type="ECO:0000313" key="2">
    <source>
        <dbReference type="Proteomes" id="UP000236316"/>
    </source>
</evidence>
<dbReference type="RefSeq" id="YP_009448328.1">
    <property type="nucleotide sequence ID" value="NC_036594.1"/>
</dbReference>
<organism evidence="1">
    <name type="scientific">Orpheovirus IHUMI-LCC2</name>
    <dbReference type="NCBI Taxonomy" id="2023057"/>
    <lineage>
        <taxon>Viruses</taxon>
        <taxon>Varidnaviria</taxon>
        <taxon>Bamfordvirae</taxon>
        <taxon>Nucleocytoviricota</taxon>
        <taxon>Megaviricetes</taxon>
        <taxon>Pimascovirales</taxon>
        <taxon>Ocovirineae</taxon>
        <taxon>Orpheoviridae</taxon>
        <taxon>Alphaorpheovirus</taxon>
        <taxon>Alphaorpheovirus massiliense</taxon>
    </lineage>
</organism>
<evidence type="ECO:0000313" key="1">
    <source>
        <dbReference type="EMBL" id="SNW62026.1"/>
    </source>
</evidence>